<evidence type="ECO:0000313" key="3">
    <source>
        <dbReference type="EMBL" id="KAK7840924.1"/>
    </source>
</evidence>
<evidence type="ECO:0000256" key="1">
    <source>
        <dbReference type="ARBA" id="ARBA00022821"/>
    </source>
</evidence>
<evidence type="ECO:0000259" key="2">
    <source>
        <dbReference type="Pfam" id="PF23247"/>
    </source>
</evidence>
<proteinExistence type="predicted"/>
<keyword evidence="4" id="KW-1185">Reference proteome</keyword>
<comment type="caution">
    <text evidence="3">The sequence shown here is derived from an EMBL/GenBank/DDBJ whole genome shotgun (WGS) entry which is preliminary data.</text>
</comment>
<feature type="domain" description="Disease resistance protein At4g27190-like leucine-rich repeats" evidence="2">
    <location>
        <begin position="130"/>
        <end position="232"/>
    </location>
</feature>
<dbReference type="AlphaFoldDB" id="A0AAW0KNY1"/>
<reference evidence="3 4" key="1">
    <citation type="journal article" date="2018" name="Sci. Data">
        <title>The draft genome sequence of cork oak.</title>
        <authorList>
            <person name="Ramos A.M."/>
            <person name="Usie A."/>
            <person name="Barbosa P."/>
            <person name="Barros P.M."/>
            <person name="Capote T."/>
            <person name="Chaves I."/>
            <person name="Simoes F."/>
            <person name="Abreu I."/>
            <person name="Carrasquinho I."/>
            <person name="Faro C."/>
            <person name="Guimaraes J.B."/>
            <person name="Mendonca D."/>
            <person name="Nobrega F."/>
            <person name="Rodrigues L."/>
            <person name="Saibo N.J.M."/>
            <person name="Varela M.C."/>
            <person name="Egas C."/>
            <person name="Matos J."/>
            <person name="Miguel C.M."/>
            <person name="Oliveira M.M."/>
            <person name="Ricardo C.P."/>
            <person name="Goncalves S."/>
        </authorList>
    </citation>
    <scope>NUCLEOTIDE SEQUENCE [LARGE SCALE GENOMIC DNA]</scope>
    <source>
        <strain evidence="4">cv. HL8</strain>
    </source>
</reference>
<dbReference type="Pfam" id="PF23247">
    <property type="entry name" value="LRR_RPS2"/>
    <property type="match status" value="2"/>
</dbReference>
<name>A0AAW0KNY1_QUESU</name>
<gene>
    <name evidence="3" type="ORF">CFP56_016128</name>
</gene>
<dbReference type="Proteomes" id="UP000237347">
    <property type="component" value="Unassembled WGS sequence"/>
</dbReference>
<sequence length="363" mass="42162">MDATSDQNPRAAFPILESLKRYIWPIPKRSFNSACFGNLKYLCLEKCQHLKNVFSLSIARGLVQLQKLEIDECDDMEGCFHKEGEDEKALNDNIMFPQLTSIELDSPPRLIGFCTSVGPTFNNILAPFQNQLSHKLFLSNTILWPPNLKYLELRKADSQEVVFDLKGLNINDNHQRIIVLAQLKTLEVKDLYKLTYVWKNVPIGIQGFQKLTSIEVSKCHRLKDIYSQLLLQNCLWNFKALRRRGNGIILFPRVGSLKLQELPNMMSLCIKTYSFEWSSIKEIYLHRSPKLKQLVQKFRAKKDPKVSNSDKSSEIWSFFPSHIIECLKNLESIELINVPSLEVLFQLEELNVEENQWHQYLIS</sequence>
<dbReference type="EMBL" id="PKMF04000252">
    <property type="protein sequence ID" value="KAK7840924.1"/>
    <property type="molecule type" value="Genomic_DNA"/>
</dbReference>
<dbReference type="InterPro" id="IPR050905">
    <property type="entry name" value="Plant_NBS-LRR"/>
</dbReference>
<feature type="domain" description="Disease resistance protein At4g27190-like leucine-rich repeats" evidence="2">
    <location>
        <begin position="28"/>
        <end position="108"/>
    </location>
</feature>
<dbReference type="PANTHER" id="PTHR33463">
    <property type="entry name" value="NB-ARC DOMAIN-CONTAINING PROTEIN-RELATED"/>
    <property type="match status" value="1"/>
</dbReference>
<evidence type="ECO:0000313" key="4">
    <source>
        <dbReference type="Proteomes" id="UP000237347"/>
    </source>
</evidence>
<dbReference type="SUPFAM" id="SSF52047">
    <property type="entry name" value="RNI-like"/>
    <property type="match status" value="1"/>
</dbReference>
<dbReference type="InterPro" id="IPR057135">
    <property type="entry name" value="At4g27190-like_LRR"/>
</dbReference>
<dbReference type="PANTHER" id="PTHR33463:SF198">
    <property type="entry name" value="RPP4C3"/>
    <property type="match status" value="1"/>
</dbReference>
<protein>
    <recommendedName>
        <fullName evidence="2">Disease resistance protein At4g27190-like leucine-rich repeats domain-containing protein</fullName>
    </recommendedName>
</protein>
<organism evidence="3 4">
    <name type="scientific">Quercus suber</name>
    <name type="common">Cork oak</name>
    <dbReference type="NCBI Taxonomy" id="58331"/>
    <lineage>
        <taxon>Eukaryota</taxon>
        <taxon>Viridiplantae</taxon>
        <taxon>Streptophyta</taxon>
        <taxon>Embryophyta</taxon>
        <taxon>Tracheophyta</taxon>
        <taxon>Spermatophyta</taxon>
        <taxon>Magnoliopsida</taxon>
        <taxon>eudicotyledons</taxon>
        <taxon>Gunneridae</taxon>
        <taxon>Pentapetalae</taxon>
        <taxon>rosids</taxon>
        <taxon>fabids</taxon>
        <taxon>Fagales</taxon>
        <taxon>Fagaceae</taxon>
        <taxon>Quercus</taxon>
    </lineage>
</organism>
<keyword evidence="1" id="KW-0611">Plant defense</keyword>
<accession>A0AAW0KNY1</accession>